<sequence length="387" mass="45350">FWADITKPHTEDNNMDILLNAQTTIYSCTDKAKLITTINYLKNISEAQIKEILLEIWPSIYQRNAILCIENDNLLKFLMEQYNDINDAIDLIFEKYNPNFEPSTQITFNSDLVDLYKNYCKRIIKSWLLEWINPPAVNLESHYVYKYVYHPLDTVLDDLLQYFHLHGWRHQPPFGISSSAFNQAQEYKVTEENIISYEVINKGNEANCLQPIKNSESYYDDVCVYPWKVDTAITYTYKRHSLYLLMCEVKLPNASNCGVYNKLIRSLNDAINDFIIFFSKTAKITSKLKLLFNGQIQLILLRFNSEKLRFTWLAREAMISTSFENHDVGSMIEIYLIVKEIMKENYEVILKIIQEIERNSSQEGSIQAIEYLQEVIQPTLAVPLKCK</sequence>
<evidence type="ECO:0000313" key="1">
    <source>
        <dbReference type="EMBL" id="CAG8687958.1"/>
    </source>
</evidence>
<accession>A0ABN7UVY3</accession>
<comment type="caution">
    <text evidence="1">The sequence shown here is derived from an EMBL/GenBank/DDBJ whole genome shotgun (WGS) entry which is preliminary data.</text>
</comment>
<protein>
    <submittedName>
        <fullName evidence="1">38075_t:CDS:1</fullName>
    </submittedName>
</protein>
<feature type="non-terminal residue" evidence="1">
    <location>
        <position position="1"/>
    </location>
</feature>
<dbReference type="Proteomes" id="UP000789901">
    <property type="component" value="Unassembled WGS sequence"/>
</dbReference>
<gene>
    <name evidence="1" type="ORF">GMARGA_LOCUS11321</name>
</gene>
<evidence type="ECO:0000313" key="2">
    <source>
        <dbReference type="Proteomes" id="UP000789901"/>
    </source>
</evidence>
<keyword evidence="2" id="KW-1185">Reference proteome</keyword>
<organism evidence="1 2">
    <name type="scientific">Gigaspora margarita</name>
    <dbReference type="NCBI Taxonomy" id="4874"/>
    <lineage>
        <taxon>Eukaryota</taxon>
        <taxon>Fungi</taxon>
        <taxon>Fungi incertae sedis</taxon>
        <taxon>Mucoromycota</taxon>
        <taxon>Glomeromycotina</taxon>
        <taxon>Glomeromycetes</taxon>
        <taxon>Diversisporales</taxon>
        <taxon>Gigasporaceae</taxon>
        <taxon>Gigaspora</taxon>
    </lineage>
</organism>
<dbReference type="EMBL" id="CAJVQB010006598">
    <property type="protein sequence ID" value="CAG8687958.1"/>
    <property type="molecule type" value="Genomic_DNA"/>
</dbReference>
<reference evidence="1 2" key="1">
    <citation type="submission" date="2021-06" db="EMBL/GenBank/DDBJ databases">
        <authorList>
            <person name="Kallberg Y."/>
            <person name="Tangrot J."/>
            <person name="Rosling A."/>
        </authorList>
    </citation>
    <scope>NUCLEOTIDE SEQUENCE [LARGE SCALE GENOMIC DNA]</scope>
    <source>
        <strain evidence="1 2">120-4 pot B 10/14</strain>
    </source>
</reference>
<name>A0ABN7UVY3_GIGMA</name>
<proteinExistence type="predicted"/>